<keyword evidence="3" id="KW-1185">Reference proteome</keyword>
<name>A0A8J2JBJ3_9HEXA</name>
<dbReference type="EMBL" id="CAJVCH010033798">
    <property type="protein sequence ID" value="CAG7714170.1"/>
    <property type="molecule type" value="Genomic_DNA"/>
</dbReference>
<dbReference type="AlphaFoldDB" id="A0A8J2JBJ3"/>
<dbReference type="PANTHER" id="PTHR33964:SF2">
    <property type="entry name" value="IP09356P"/>
    <property type="match status" value="1"/>
</dbReference>
<dbReference type="PANTHER" id="PTHR33964">
    <property type="entry name" value="RE45066P-RELATED"/>
    <property type="match status" value="1"/>
</dbReference>
<comment type="caution">
    <text evidence="2">The sequence shown here is derived from an EMBL/GenBank/DDBJ whole genome shotgun (WGS) entry which is preliminary data.</text>
</comment>
<keyword evidence="1" id="KW-0812">Transmembrane</keyword>
<keyword evidence="1" id="KW-1133">Transmembrane helix</keyword>
<sequence length="277" mass="31307">MNQEIGLWSERRRMSNFTPLTSHVALRNTAREDNVLTASSASVIPRDSPTNTTVTLQICRNETLNDCWRQLPAFSENGFDGIPSSLTGINTSCEAFATGMRCVHNWTNRCMAETARQKIMESVRGAQEAFSFLCKDQKFQSDFLKHKECYKKISPRWDACAKGFLNNVRSVNPGHQDNSTHLCCLRTTFRRCVSEVLHHFCSKEASLFLMRMAETLVKNNMKGKQPQPEICDSAKLLEECEKGDGAAWIYGQTTGILLPVFLILMVASRHLVSLQNF</sequence>
<keyword evidence="1" id="KW-0472">Membrane</keyword>
<proteinExistence type="predicted"/>
<protein>
    <submittedName>
        <fullName evidence="2">Uncharacterized protein</fullName>
    </submittedName>
</protein>
<evidence type="ECO:0000313" key="2">
    <source>
        <dbReference type="EMBL" id="CAG7714170.1"/>
    </source>
</evidence>
<organism evidence="2 3">
    <name type="scientific">Allacma fusca</name>
    <dbReference type="NCBI Taxonomy" id="39272"/>
    <lineage>
        <taxon>Eukaryota</taxon>
        <taxon>Metazoa</taxon>
        <taxon>Ecdysozoa</taxon>
        <taxon>Arthropoda</taxon>
        <taxon>Hexapoda</taxon>
        <taxon>Collembola</taxon>
        <taxon>Symphypleona</taxon>
        <taxon>Sminthuridae</taxon>
        <taxon>Allacma</taxon>
    </lineage>
</organism>
<reference evidence="2" key="1">
    <citation type="submission" date="2021-06" db="EMBL/GenBank/DDBJ databases">
        <authorList>
            <person name="Hodson N. C."/>
            <person name="Mongue J. A."/>
            <person name="Jaron S. K."/>
        </authorList>
    </citation>
    <scope>NUCLEOTIDE SEQUENCE</scope>
</reference>
<accession>A0A8J2JBJ3</accession>
<dbReference type="OrthoDB" id="10051804at2759"/>
<feature type="transmembrane region" description="Helical" evidence="1">
    <location>
        <begin position="247"/>
        <end position="267"/>
    </location>
</feature>
<dbReference type="Proteomes" id="UP000708208">
    <property type="component" value="Unassembled WGS sequence"/>
</dbReference>
<gene>
    <name evidence="2" type="ORF">AFUS01_LOCUS5319</name>
</gene>
<evidence type="ECO:0000256" key="1">
    <source>
        <dbReference type="SAM" id="Phobius"/>
    </source>
</evidence>
<evidence type="ECO:0000313" key="3">
    <source>
        <dbReference type="Proteomes" id="UP000708208"/>
    </source>
</evidence>